<dbReference type="PANTHER" id="PTHR14084:SF0">
    <property type="entry name" value="KYNURENINASE"/>
    <property type="match status" value="1"/>
</dbReference>
<evidence type="ECO:0000313" key="8">
    <source>
        <dbReference type="Proteomes" id="UP000253919"/>
    </source>
</evidence>
<evidence type="ECO:0000256" key="1">
    <source>
        <dbReference type="ARBA" id="ARBA00022642"/>
    </source>
</evidence>
<feature type="binding site" evidence="4">
    <location>
        <position position="221"/>
    </location>
    <ligand>
        <name>pyridoxal 5'-phosphate</name>
        <dbReference type="ChEBI" id="CHEBI:597326"/>
    </ligand>
</feature>
<dbReference type="GO" id="GO:0043420">
    <property type="term" value="P:anthranilate metabolic process"/>
    <property type="evidence" value="ECO:0007669"/>
    <property type="project" value="TreeGrafter"/>
</dbReference>
<comment type="caution">
    <text evidence="7">The sequence shown here is derived from an EMBL/GenBank/DDBJ whole genome shotgun (WGS) entry which is preliminary data.</text>
</comment>
<evidence type="ECO:0000313" key="7">
    <source>
        <dbReference type="EMBL" id="RDC62050.1"/>
    </source>
</evidence>
<dbReference type="Pfam" id="PF22580">
    <property type="entry name" value="KYNU_C"/>
    <property type="match status" value="1"/>
</dbReference>
<dbReference type="HAMAP" id="MF_01970">
    <property type="entry name" value="Kynureninase"/>
    <property type="match status" value="1"/>
</dbReference>
<proteinExistence type="inferred from homology"/>
<dbReference type="UniPathway" id="UPA00334">
    <property type="reaction ID" value="UER00455"/>
</dbReference>
<feature type="modified residue" description="N6-(pyridoxal phosphate)lysine" evidence="4">
    <location>
        <position position="244"/>
    </location>
</feature>
<organism evidence="7 8">
    <name type="scientific">Adhaeribacter pallidiroseus</name>
    <dbReference type="NCBI Taxonomy" id="2072847"/>
    <lineage>
        <taxon>Bacteria</taxon>
        <taxon>Pseudomonadati</taxon>
        <taxon>Bacteroidota</taxon>
        <taxon>Cytophagia</taxon>
        <taxon>Cytophagales</taxon>
        <taxon>Hymenobacteraceae</taxon>
        <taxon>Adhaeribacter</taxon>
    </lineage>
</organism>
<evidence type="ECO:0000256" key="4">
    <source>
        <dbReference type="HAMAP-Rule" id="MF_01970"/>
    </source>
</evidence>
<dbReference type="GO" id="GO:0005737">
    <property type="term" value="C:cytoplasm"/>
    <property type="evidence" value="ECO:0007669"/>
    <property type="project" value="UniProtKB-UniRule"/>
</dbReference>
<feature type="binding site" evidence="4">
    <location>
        <position position="105"/>
    </location>
    <ligand>
        <name>pyridoxal 5'-phosphate</name>
        <dbReference type="ChEBI" id="CHEBI:597326"/>
    </ligand>
</feature>
<dbReference type="PIRSF" id="PIRSF038800">
    <property type="entry name" value="KYNU"/>
    <property type="match status" value="1"/>
</dbReference>
<dbReference type="GO" id="GO:0019441">
    <property type="term" value="P:L-tryptophan catabolic process to kynurenine"/>
    <property type="evidence" value="ECO:0007669"/>
    <property type="project" value="TreeGrafter"/>
</dbReference>
<keyword evidence="3 4" id="KW-0663">Pyridoxal phosphate</keyword>
<comment type="catalytic activity">
    <reaction evidence="4 6">
        <text>L-kynurenine + H2O = anthranilate + L-alanine + H(+)</text>
        <dbReference type="Rhea" id="RHEA:16813"/>
        <dbReference type="ChEBI" id="CHEBI:15377"/>
        <dbReference type="ChEBI" id="CHEBI:15378"/>
        <dbReference type="ChEBI" id="CHEBI:16567"/>
        <dbReference type="ChEBI" id="CHEBI:57959"/>
        <dbReference type="ChEBI" id="CHEBI:57972"/>
        <dbReference type="EC" id="3.7.1.3"/>
    </reaction>
</comment>
<feature type="binding site" evidence="4">
    <location>
        <position position="274"/>
    </location>
    <ligand>
        <name>pyridoxal 5'-phosphate</name>
        <dbReference type="ChEBI" id="CHEBI:597326"/>
    </ligand>
</feature>
<dbReference type="Gene3D" id="3.40.640.10">
    <property type="entry name" value="Type I PLP-dependent aspartate aminotransferase-like (Major domain)"/>
    <property type="match status" value="1"/>
</dbReference>
<protein>
    <recommendedName>
        <fullName evidence="4 5">Kynureninase</fullName>
        <ecNumber evidence="4 5">3.7.1.3</ecNumber>
    </recommendedName>
    <alternativeName>
        <fullName evidence="4">L-kynurenine hydrolase</fullName>
    </alternativeName>
</protein>
<feature type="binding site" evidence="4">
    <location>
        <position position="218"/>
    </location>
    <ligand>
        <name>pyridoxal 5'-phosphate</name>
        <dbReference type="ChEBI" id="CHEBI:597326"/>
    </ligand>
</feature>
<accession>A0A369QCI4</accession>
<dbReference type="InterPro" id="IPR015422">
    <property type="entry name" value="PyrdxlP-dep_Trfase_small"/>
</dbReference>
<sequence>MTYENSLQFARSQDHNDSLQTFRERFYIPQVNGKDAIYLCGNSLGLQPKSVRAALEQELLDWQNLGVEGHFQGKNPWFRYHELFSEKEARIVGAQPAEVIVMNNLTTNLHLLLVSFYQPTPERYRIITEAGAFPSDQYALETQVKFHGFHPEEAILELKPRPGECNLRTADIEAAIAENAHSVALILMGGLNYYTGQVFDLAAITKAGHAAGALVGFDLAHAAGNVLLSLHEWEVDFAVWCTYKYLNSGPGGVGAAFVHEKHAHNPDLPRFAGWWGHNPEERFQMKKGFKPMAGAAGWQLSNGAILTMAAHKAALDIFDEAGMPALRAKSEQLTGYLEFLIQEMGLSATQLQIITPAEPTARGCQLSLLVHQNGRALFEKLTAAGVILDWREPNVIRVAPVPLYNSFEDVFCFAEILRKSWTELEQASTKGLVAPANTSDQSS</sequence>
<comment type="subunit">
    <text evidence="4 6">Homodimer.</text>
</comment>
<keyword evidence="1 4" id="KW-0662">Pyridine nucleotide biosynthesis</keyword>
<comment type="catalytic activity">
    <reaction evidence="6">
        <text>3-hydroxy-L-kynurenine + H2O = 3-hydroxyanthranilate + L-alanine + H(+)</text>
        <dbReference type="Rhea" id="RHEA:25143"/>
        <dbReference type="ChEBI" id="CHEBI:15377"/>
        <dbReference type="ChEBI" id="CHEBI:15378"/>
        <dbReference type="ChEBI" id="CHEBI:36559"/>
        <dbReference type="ChEBI" id="CHEBI:57972"/>
        <dbReference type="ChEBI" id="CHEBI:58125"/>
        <dbReference type="EC" id="3.7.1.3"/>
    </reaction>
</comment>
<dbReference type="UniPathway" id="UPA00253">
    <property type="reaction ID" value="UER00329"/>
</dbReference>
<comment type="cofactor">
    <cofactor evidence="4 6">
        <name>pyridoxal 5'-phosphate</name>
        <dbReference type="ChEBI" id="CHEBI:597326"/>
    </cofactor>
</comment>
<gene>
    <name evidence="4 7" type="primary">kynU</name>
    <name evidence="7" type="ORF">AHMF7616_00641</name>
</gene>
<reference evidence="7 8" key="1">
    <citation type="submission" date="2018-04" db="EMBL/GenBank/DDBJ databases">
        <title>Adhaeribacter sp. HMF7616 genome sequencing and assembly.</title>
        <authorList>
            <person name="Kang H."/>
            <person name="Kang J."/>
            <person name="Cha I."/>
            <person name="Kim H."/>
            <person name="Joh K."/>
        </authorList>
    </citation>
    <scope>NUCLEOTIDE SEQUENCE [LARGE SCALE GENOMIC DNA]</scope>
    <source>
        <strain evidence="7 8">HMF7616</strain>
    </source>
</reference>
<dbReference type="SUPFAM" id="SSF53383">
    <property type="entry name" value="PLP-dependent transferases"/>
    <property type="match status" value="1"/>
</dbReference>
<dbReference type="EC" id="3.7.1.3" evidence="4 5"/>
<dbReference type="InterPro" id="IPR015421">
    <property type="entry name" value="PyrdxlP-dep_Trfase_major"/>
</dbReference>
<comment type="function">
    <text evidence="4 6">Catalyzes the cleavage of L-kynurenine (L-Kyn) and L-3-hydroxykynurenine (L-3OHKyn) into anthranilic acid (AA) and 3-hydroxyanthranilic acid (3-OHAA), respectively.</text>
</comment>
<feature type="binding site" evidence="4">
    <location>
        <position position="106"/>
    </location>
    <ligand>
        <name>pyridoxal 5'-phosphate</name>
        <dbReference type="ChEBI" id="CHEBI:597326"/>
    </ligand>
</feature>
<dbReference type="AlphaFoldDB" id="A0A369QCI4"/>
<feature type="binding site" evidence="4">
    <location>
        <position position="302"/>
    </location>
    <ligand>
        <name>pyridoxal 5'-phosphate</name>
        <dbReference type="ChEBI" id="CHEBI:597326"/>
    </ligand>
</feature>
<comment type="similarity">
    <text evidence="4 6">Belongs to the kynureninase family.</text>
</comment>
<dbReference type="GO" id="GO:0030170">
    <property type="term" value="F:pyridoxal phosphate binding"/>
    <property type="evidence" value="ECO:0007669"/>
    <property type="project" value="UniProtKB-UniRule"/>
</dbReference>
<dbReference type="PANTHER" id="PTHR14084">
    <property type="entry name" value="KYNURENINASE"/>
    <property type="match status" value="1"/>
</dbReference>
<feature type="binding site" evidence="4">
    <location>
        <begin position="133"/>
        <end position="136"/>
    </location>
    <ligand>
        <name>pyridoxal 5'-phosphate</name>
        <dbReference type="ChEBI" id="CHEBI:597326"/>
    </ligand>
</feature>
<dbReference type="RefSeq" id="WP_115371552.1">
    <property type="nucleotide sequence ID" value="NZ_QASA01000001.1"/>
</dbReference>
<evidence type="ECO:0000256" key="6">
    <source>
        <dbReference type="PIRNR" id="PIRNR038800"/>
    </source>
</evidence>
<evidence type="ECO:0000256" key="3">
    <source>
        <dbReference type="ARBA" id="ARBA00022898"/>
    </source>
</evidence>
<name>A0A369QCI4_9BACT</name>
<dbReference type="FunFam" id="3.40.640.10:FF:000031">
    <property type="entry name" value="Kynureninase"/>
    <property type="match status" value="1"/>
</dbReference>
<dbReference type="GO" id="GO:0019805">
    <property type="term" value="P:quinolinate biosynthetic process"/>
    <property type="evidence" value="ECO:0007669"/>
    <property type="project" value="UniProtKB-UniRule"/>
</dbReference>
<dbReference type="InterPro" id="IPR010111">
    <property type="entry name" value="Kynureninase"/>
</dbReference>
<evidence type="ECO:0000256" key="2">
    <source>
        <dbReference type="ARBA" id="ARBA00022801"/>
    </source>
</evidence>
<dbReference type="InterPro" id="IPR015424">
    <property type="entry name" value="PyrdxlP-dep_Trfase"/>
</dbReference>
<dbReference type="NCBIfam" id="TIGR01814">
    <property type="entry name" value="kynureninase"/>
    <property type="match status" value="1"/>
</dbReference>
<dbReference type="GO" id="GO:0030429">
    <property type="term" value="F:kynureninase activity"/>
    <property type="evidence" value="ECO:0007669"/>
    <property type="project" value="UniProtKB-UniRule"/>
</dbReference>
<evidence type="ECO:0000256" key="5">
    <source>
        <dbReference type="NCBIfam" id="TIGR01814"/>
    </source>
</evidence>
<dbReference type="GO" id="GO:0097053">
    <property type="term" value="P:L-kynurenine catabolic process"/>
    <property type="evidence" value="ECO:0007669"/>
    <property type="project" value="UniProtKB-UniRule"/>
</dbReference>
<dbReference type="Proteomes" id="UP000253919">
    <property type="component" value="Unassembled WGS sequence"/>
</dbReference>
<dbReference type="GO" id="GO:0009435">
    <property type="term" value="P:NAD+ biosynthetic process"/>
    <property type="evidence" value="ECO:0007669"/>
    <property type="project" value="UniProtKB-UniRule"/>
</dbReference>
<dbReference type="OrthoDB" id="9812626at2"/>
<keyword evidence="8" id="KW-1185">Reference proteome</keyword>
<comment type="pathway">
    <text evidence="4 6">Amino-acid degradation; L-kynurenine degradation; L-alanine and anthranilate from L-kynurenine: step 1/1.</text>
</comment>
<feature type="binding site" evidence="4">
    <location>
        <position position="243"/>
    </location>
    <ligand>
        <name>pyridoxal 5'-phosphate</name>
        <dbReference type="ChEBI" id="CHEBI:597326"/>
    </ligand>
</feature>
<keyword evidence="2 4" id="KW-0378">Hydrolase</keyword>
<comment type="pathway">
    <text evidence="4 6">Cofactor biosynthesis; NAD(+) biosynthesis; quinolinate from L-kynurenine: step 2/3.</text>
</comment>
<dbReference type="EMBL" id="QASA01000001">
    <property type="protein sequence ID" value="RDC62050.1"/>
    <property type="molecule type" value="Genomic_DNA"/>
</dbReference>
<comment type="caution">
    <text evidence="4">Lacks conserved residue(s) required for the propagation of feature annotation.</text>
</comment>
<dbReference type="Gene3D" id="3.90.1150.10">
    <property type="entry name" value="Aspartate Aminotransferase, domain 1"/>
    <property type="match status" value="1"/>
</dbReference>